<dbReference type="CDD" id="cd01948">
    <property type="entry name" value="EAL"/>
    <property type="match status" value="1"/>
</dbReference>
<dbReference type="InterPro" id="IPR050706">
    <property type="entry name" value="Cyclic-di-GMP_PDE-like"/>
</dbReference>
<dbReference type="EMBL" id="FNJL01000002">
    <property type="protein sequence ID" value="SDO68058.1"/>
    <property type="molecule type" value="Genomic_DNA"/>
</dbReference>
<evidence type="ECO:0000259" key="2">
    <source>
        <dbReference type="PROSITE" id="PS50110"/>
    </source>
</evidence>
<dbReference type="OrthoDB" id="9813903at2"/>
<keyword evidence="1" id="KW-0597">Phosphoprotein</keyword>
<proteinExistence type="predicted"/>
<reference evidence="5" key="1">
    <citation type="submission" date="2016-10" db="EMBL/GenBank/DDBJ databases">
        <authorList>
            <person name="Varghese N."/>
            <person name="Submissions S."/>
        </authorList>
    </citation>
    <scope>NUCLEOTIDE SEQUENCE [LARGE SCALE GENOMIC DNA]</scope>
    <source>
        <strain evidence="5">DSM 17101</strain>
    </source>
</reference>
<dbReference type="InterPro" id="IPR001633">
    <property type="entry name" value="EAL_dom"/>
</dbReference>
<dbReference type="Proteomes" id="UP000199317">
    <property type="component" value="Unassembled WGS sequence"/>
</dbReference>
<organism evidence="4 5">
    <name type="scientific">Paracidovorax cattleyae</name>
    <dbReference type="NCBI Taxonomy" id="80868"/>
    <lineage>
        <taxon>Bacteria</taxon>
        <taxon>Pseudomonadati</taxon>
        <taxon>Pseudomonadota</taxon>
        <taxon>Betaproteobacteria</taxon>
        <taxon>Burkholderiales</taxon>
        <taxon>Comamonadaceae</taxon>
        <taxon>Paracidovorax</taxon>
    </lineage>
</organism>
<dbReference type="SMART" id="SM00448">
    <property type="entry name" value="REC"/>
    <property type="match status" value="1"/>
</dbReference>
<gene>
    <name evidence="4" type="ORF">SAMN04489708_102207</name>
</gene>
<dbReference type="SUPFAM" id="SSF52172">
    <property type="entry name" value="CheY-like"/>
    <property type="match status" value="1"/>
</dbReference>
<dbReference type="Gene3D" id="3.40.50.2300">
    <property type="match status" value="1"/>
</dbReference>
<dbReference type="PANTHER" id="PTHR33121:SF79">
    <property type="entry name" value="CYCLIC DI-GMP PHOSPHODIESTERASE PDED-RELATED"/>
    <property type="match status" value="1"/>
</dbReference>
<evidence type="ECO:0000313" key="4">
    <source>
        <dbReference type="EMBL" id="SDO68058.1"/>
    </source>
</evidence>
<dbReference type="InterPro" id="IPR035919">
    <property type="entry name" value="EAL_sf"/>
</dbReference>
<feature type="domain" description="Response regulatory" evidence="2">
    <location>
        <begin position="24"/>
        <end position="142"/>
    </location>
</feature>
<dbReference type="SMART" id="SM00052">
    <property type="entry name" value="EAL"/>
    <property type="match status" value="1"/>
</dbReference>
<dbReference type="RefSeq" id="WP_092832121.1">
    <property type="nucleotide sequence ID" value="NZ_FNJL01000002.1"/>
</dbReference>
<dbReference type="GO" id="GO:0071111">
    <property type="term" value="F:cyclic-guanylate-specific phosphodiesterase activity"/>
    <property type="evidence" value="ECO:0007669"/>
    <property type="project" value="InterPro"/>
</dbReference>
<dbReference type="Gene3D" id="3.20.20.450">
    <property type="entry name" value="EAL domain"/>
    <property type="match status" value="1"/>
</dbReference>
<feature type="modified residue" description="4-aspartylphosphate" evidence="1">
    <location>
        <position position="76"/>
    </location>
</feature>
<dbReference type="GO" id="GO:0000160">
    <property type="term" value="P:phosphorelay signal transduction system"/>
    <property type="evidence" value="ECO:0007669"/>
    <property type="project" value="InterPro"/>
</dbReference>
<keyword evidence="5" id="KW-1185">Reference proteome</keyword>
<dbReference type="PROSITE" id="PS50110">
    <property type="entry name" value="RESPONSE_REGULATORY"/>
    <property type="match status" value="1"/>
</dbReference>
<accession>A0A1H0LII2</accession>
<dbReference type="SUPFAM" id="SSF141868">
    <property type="entry name" value="EAL domain-like"/>
    <property type="match status" value="1"/>
</dbReference>
<dbReference type="InterPro" id="IPR001789">
    <property type="entry name" value="Sig_transdc_resp-reg_receiver"/>
</dbReference>
<dbReference type="PROSITE" id="PS50883">
    <property type="entry name" value="EAL"/>
    <property type="match status" value="1"/>
</dbReference>
<dbReference type="InterPro" id="IPR011006">
    <property type="entry name" value="CheY-like_superfamily"/>
</dbReference>
<dbReference type="Pfam" id="PF00072">
    <property type="entry name" value="Response_reg"/>
    <property type="match status" value="1"/>
</dbReference>
<evidence type="ECO:0000313" key="5">
    <source>
        <dbReference type="Proteomes" id="UP000199317"/>
    </source>
</evidence>
<protein>
    <submittedName>
        <fullName evidence="4">EAL domain, c-di-GMP-specific phosphodiesterase class I (Or its enzymatically inactive variant)</fullName>
    </submittedName>
</protein>
<dbReference type="AlphaFoldDB" id="A0A1H0LII2"/>
<evidence type="ECO:0000259" key="3">
    <source>
        <dbReference type="PROSITE" id="PS50883"/>
    </source>
</evidence>
<dbReference type="Pfam" id="PF00563">
    <property type="entry name" value="EAL"/>
    <property type="match status" value="1"/>
</dbReference>
<sequence>MTAPDLFPPSAAAPRGSPPAAACSVLIVDDSRTQRQHAVQLCHHLGIAQVLEACDGRQALEMIAAMVPQPSLAIVDLEMPEMDGIELIEALQQQGLRIPIVLLSGHGDALLDSVQSLGTSVVRGLHKPLKSGDLQSVLEQVLSPSAPLPERRRAPRMPIDAAMLDQAIREGGITPHFQPKADTRTGMLRGVEALARWNHPVLGMVPPDEFIPLAERVGLIHALTLSMMERSFLQCAAWQSRGMRLTLAINLSPQLLASPDIVNEICARQLRYGLAPSQLMLEVTEGSMVETCSAAHAALVRLRLKGFGLSIDDYGTGFSSLQQLSRIPFTELKIDRSFVHGAHRRKSLRVILESALDLARRLNLSTVAEGVEHLEDWRLLQDFGCTSAQGWLISRAMPGEDLPAWNRSHRTRLDDLRLP</sequence>
<name>A0A1H0LII2_9BURK</name>
<evidence type="ECO:0000256" key="1">
    <source>
        <dbReference type="PROSITE-ProRule" id="PRU00169"/>
    </source>
</evidence>
<feature type="domain" description="EAL" evidence="3">
    <location>
        <begin position="157"/>
        <end position="410"/>
    </location>
</feature>
<dbReference type="PANTHER" id="PTHR33121">
    <property type="entry name" value="CYCLIC DI-GMP PHOSPHODIESTERASE PDEF"/>
    <property type="match status" value="1"/>
</dbReference>